<dbReference type="SUPFAM" id="SSF50475">
    <property type="entry name" value="FMN-binding split barrel"/>
    <property type="match status" value="1"/>
</dbReference>
<feature type="domain" description="Pyridoxine 5'-phosphate oxidase dimerisation C-terminal" evidence="7">
    <location>
        <begin position="169"/>
        <end position="209"/>
    </location>
</feature>
<feature type="binding site" evidence="5">
    <location>
        <position position="104"/>
    </location>
    <ligand>
        <name>FMN</name>
        <dbReference type="ChEBI" id="CHEBI:58210"/>
    </ligand>
</feature>
<reference evidence="8 9" key="1">
    <citation type="journal article" date="2015" name="BMC Genomics">
        <title>Comparative genomics and metabolic profiling of the genus Lysobacter.</title>
        <authorList>
            <person name="de Bruijn I."/>
            <person name="Cheng X."/>
            <person name="de Jager V."/>
            <person name="Exposito R.G."/>
            <person name="Watrous J."/>
            <person name="Patel N."/>
            <person name="Postma J."/>
            <person name="Dorrestein P.C."/>
            <person name="Kobayashi D."/>
            <person name="Raaijmakers J.M."/>
        </authorList>
    </citation>
    <scope>NUCLEOTIDE SEQUENCE [LARGE SCALE GENOMIC DNA]</scope>
    <source>
        <strain evidence="8 9">76</strain>
    </source>
</reference>
<protein>
    <submittedName>
        <fullName evidence="8">PhzG</fullName>
    </submittedName>
</protein>
<keyword evidence="2" id="KW-0285">Flavoprotein</keyword>
<dbReference type="NCBIfam" id="NF004231">
    <property type="entry name" value="PRK05679.1"/>
    <property type="match status" value="1"/>
</dbReference>
<dbReference type="InterPro" id="IPR012349">
    <property type="entry name" value="Split_barrel_FMN-bd"/>
</dbReference>
<dbReference type="PIRSF" id="PIRSF000190">
    <property type="entry name" value="Pyd_amn-ph_oxd"/>
    <property type="match status" value="1"/>
</dbReference>
<evidence type="ECO:0000256" key="4">
    <source>
        <dbReference type="ARBA" id="ARBA00023002"/>
    </source>
</evidence>
<keyword evidence="9" id="KW-1185">Reference proteome</keyword>
<evidence type="ECO:0000259" key="6">
    <source>
        <dbReference type="Pfam" id="PF01243"/>
    </source>
</evidence>
<dbReference type="RefSeq" id="WP_057918504.1">
    <property type="nucleotide sequence ID" value="NZ_CP011129.1"/>
</dbReference>
<dbReference type="PANTHER" id="PTHR10851:SF0">
    <property type="entry name" value="PYRIDOXINE-5'-PHOSPHATE OXIDASE"/>
    <property type="match status" value="1"/>
</dbReference>
<gene>
    <name evidence="8" type="primary">phzG</name>
    <name evidence="8" type="ORF">LA76x_3331</name>
</gene>
<accession>A0A0S2DXV5</accession>
<dbReference type="STRING" id="84531.LA76x_3331"/>
<dbReference type="InterPro" id="IPR019576">
    <property type="entry name" value="Pyridoxamine_oxidase_dimer_C"/>
</dbReference>
<dbReference type="Pfam" id="PF01243">
    <property type="entry name" value="PNPOx_N"/>
    <property type="match status" value="1"/>
</dbReference>
<feature type="domain" description="Pyridoxamine 5'-phosphate oxidase N-terminal" evidence="6">
    <location>
        <begin position="33"/>
        <end position="156"/>
    </location>
</feature>
<dbReference type="Proteomes" id="UP000060787">
    <property type="component" value="Chromosome"/>
</dbReference>
<dbReference type="OrthoDB" id="9780392at2"/>
<dbReference type="KEGG" id="lab:LA76x_3331"/>
<comment type="similarity">
    <text evidence="1">Belongs to the pyridoxamine 5'-phosphate oxidase family.</text>
</comment>
<evidence type="ECO:0000256" key="3">
    <source>
        <dbReference type="ARBA" id="ARBA00022643"/>
    </source>
</evidence>
<dbReference type="Gene3D" id="2.30.110.10">
    <property type="entry name" value="Electron Transport, Fmn-binding Protein, Chain A"/>
    <property type="match status" value="1"/>
</dbReference>
<feature type="binding site" evidence="5">
    <location>
        <position position="82"/>
    </location>
    <ligand>
        <name>FMN</name>
        <dbReference type="ChEBI" id="CHEBI:58210"/>
    </ligand>
</feature>
<evidence type="ECO:0000256" key="5">
    <source>
        <dbReference type="PIRSR" id="PIRSR000190-2"/>
    </source>
</evidence>
<dbReference type="PANTHER" id="PTHR10851">
    <property type="entry name" value="PYRIDOXINE-5-PHOSPHATE OXIDASE"/>
    <property type="match status" value="1"/>
</dbReference>
<feature type="binding site" evidence="5">
    <location>
        <position position="192"/>
    </location>
    <ligand>
        <name>FMN</name>
        <dbReference type="ChEBI" id="CHEBI:58210"/>
    </ligand>
</feature>
<organism evidence="8 9">
    <name type="scientific">Lysobacter antibioticus</name>
    <dbReference type="NCBI Taxonomy" id="84531"/>
    <lineage>
        <taxon>Bacteria</taxon>
        <taxon>Pseudomonadati</taxon>
        <taxon>Pseudomonadota</taxon>
        <taxon>Gammaproteobacteria</taxon>
        <taxon>Lysobacterales</taxon>
        <taxon>Lysobacteraceae</taxon>
        <taxon>Lysobacter</taxon>
    </lineage>
</organism>
<dbReference type="Pfam" id="PF10590">
    <property type="entry name" value="PNP_phzG_C"/>
    <property type="match status" value="1"/>
</dbReference>
<dbReference type="PROSITE" id="PS01064">
    <property type="entry name" value="PYRIDOX_OXIDASE"/>
    <property type="match status" value="1"/>
</dbReference>
<name>A0A0S2DXV5_LYSAN</name>
<dbReference type="EMBL" id="CP011129">
    <property type="protein sequence ID" value="ALN81457.1"/>
    <property type="molecule type" value="Genomic_DNA"/>
</dbReference>
<evidence type="ECO:0000259" key="7">
    <source>
        <dbReference type="Pfam" id="PF10590"/>
    </source>
</evidence>
<feature type="binding site" evidence="5">
    <location>
        <begin position="139"/>
        <end position="140"/>
    </location>
    <ligand>
        <name>FMN</name>
        <dbReference type="ChEBI" id="CHEBI:58210"/>
    </ligand>
</feature>
<dbReference type="InterPro" id="IPR000659">
    <property type="entry name" value="Pyridox_Oxase"/>
</dbReference>
<dbReference type="GO" id="GO:0010181">
    <property type="term" value="F:FMN binding"/>
    <property type="evidence" value="ECO:0007669"/>
    <property type="project" value="InterPro"/>
</dbReference>
<evidence type="ECO:0000313" key="8">
    <source>
        <dbReference type="EMBL" id="ALN81457.1"/>
    </source>
</evidence>
<dbReference type="AlphaFoldDB" id="A0A0S2DXV5"/>
<feature type="binding site" evidence="5">
    <location>
        <position position="182"/>
    </location>
    <ligand>
        <name>FMN</name>
        <dbReference type="ChEBI" id="CHEBI:58210"/>
    </ligand>
</feature>
<dbReference type="GO" id="GO:0004733">
    <property type="term" value="F:pyridoxamine phosphate oxidase activity"/>
    <property type="evidence" value="ECO:0007669"/>
    <property type="project" value="InterPro"/>
</dbReference>
<evidence type="ECO:0000313" key="9">
    <source>
        <dbReference type="Proteomes" id="UP000060787"/>
    </source>
</evidence>
<dbReference type="KEGG" id="laq:GLA29479_2364"/>
<dbReference type="InterPro" id="IPR011576">
    <property type="entry name" value="Pyridox_Oxase_N"/>
</dbReference>
<dbReference type="PATRIC" id="fig|84531.7.peg.2316"/>
<evidence type="ECO:0000256" key="2">
    <source>
        <dbReference type="ARBA" id="ARBA00022630"/>
    </source>
</evidence>
<comment type="cofactor">
    <cofactor evidence="5">
        <name>FMN</name>
        <dbReference type="ChEBI" id="CHEBI:58210"/>
    </cofactor>
    <text evidence="5">Binds 1 FMN per subunit.</text>
</comment>
<dbReference type="InterPro" id="IPR019740">
    <property type="entry name" value="Pyridox_Oxase_CS"/>
</dbReference>
<sequence length="209" mass="23550">MSQFNNTQAQAMEISIFDVPPELPIPLLREWFNQAIDNRVRDPGTLALATTGIDGRASNRMVHLLEITGDSLVFTTHAKSQKGREIAFNGWASGVLYWRETKQQIVLSGPIGPLSAAESDLLWTKRPPEANSMSTVSRQSALLEDEKALRLQAQRLTRSAIPLVRPEGWHGYALRPTIVEFWQASDDRLHSRLRYDAAPSGWTHRRLQP</sequence>
<dbReference type="eggNOG" id="COG0259">
    <property type="taxonomic scope" value="Bacteria"/>
</dbReference>
<evidence type="ECO:0000256" key="1">
    <source>
        <dbReference type="ARBA" id="ARBA00007301"/>
    </source>
</evidence>
<proteinExistence type="inferred from homology"/>
<dbReference type="GO" id="GO:0008615">
    <property type="term" value="P:pyridoxine biosynthetic process"/>
    <property type="evidence" value="ECO:0007669"/>
    <property type="project" value="InterPro"/>
</dbReference>
<keyword evidence="4" id="KW-0560">Oxidoreductase</keyword>
<keyword evidence="3 5" id="KW-0288">FMN</keyword>